<keyword evidence="2" id="KW-1185">Reference proteome</keyword>
<reference evidence="1 2" key="1">
    <citation type="submission" date="2009-01" db="EMBL/GenBank/DDBJ databases">
        <authorList>
            <person name="Qin X."/>
            <person name="Bachman B."/>
            <person name="Battles P."/>
            <person name="Bell A."/>
            <person name="Bess C."/>
            <person name="Bickham C."/>
            <person name="Chaboub L."/>
            <person name="Chen D."/>
            <person name="Coyle M."/>
            <person name="Deiros D.R."/>
            <person name="Dinh H."/>
            <person name="Forbes L."/>
            <person name="Fowler G."/>
            <person name="Francisco L."/>
            <person name="Fu Q."/>
            <person name="Gubbala S."/>
            <person name="Hale W."/>
            <person name="Han Y."/>
            <person name="Hemphill L."/>
            <person name="Highlander S.K."/>
            <person name="Hirani K."/>
            <person name="Hogues M."/>
            <person name="Jackson L."/>
            <person name="Jakkamsetti A."/>
            <person name="Javaid M."/>
            <person name="Jiang H."/>
            <person name="Korchina V."/>
            <person name="Kovar C."/>
            <person name="Lara F."/>
            <person name="Lee S."/>
            <person name="Mata R."/>
            <person name="Mathew T."/>
            <person name="Moen C."/>
            <person name="Morales K."/>
            <person name="Munidasa M."/>
            <person name="Nazareth L."/>
            <person name="Ngo R."/>
            <person name="Nguyen L."/>
            <person name="Okwuonu G."/>
            <person name="Ongeri F."/>
            <person name="Patil S."/>
            <person name="Petrosino J."/>
            <person name="Pham C."/>
            <person name="Pham P."/>
            <person name="Pu L.-L."/>
            <person name="Puazo M."/>
            <person name="Raj R."/>
            <person name="Reid J."/>
            <person name="Rouhana J."/>
            <person name="Saada N."/>
            <person name="Shang Y."/>
            <person name="Simmons D."/>
            <person name="Thornton R."/>
            <person name="Warren J."/>
            <person name="Weissenberger G."/>
            <person name="Zhang J."/>
            <person name="Zhang L."/>
            <person name="Zhou C."/>
            <person name="Zhu D."/>
            <person name="Muzny D."/>
            <person name="Worley K."/>
            <person name="Gibbs R."/>
        </authorList>
    </citation>
    <scope>NUCLEOTIDE SEQUENCE [LARGE SCALE GENOMIC DNA]</scope>
    <source>
        <strain evidence="2">ATCC 8290 / DSM 20176 / CCUG 30140 / JCM 1155 / KCTC 3500 / NBRC 15886 / NCIMB 8040 / NRRL B-1843 / 9</strain>
    </source>
</reference>
<dbReference type="Proteomes" id="UP000003752">
    <property type="component" value="Unassembled WGS sequence"/>
</dbReference>
<name>C0XK21_LENH9</name>
<gene>
    <name evidence="1" type="ORF">HMPREF0519_1582</name>
</gene>
<sequence length="53" mass="6391">MNLRTKKEKVWGHLFLANIFINLRGEMKVKPKQPEIHFMWKQLLGFLTSLYCI</sequence>
<dbReference type="EMBL" id="ACGP01000147">
    <property type="protein sequence ID" value="EEI24289.1"/>
    <property type="molecule type" value="Genomic_DNA"/>
</dbReference>
<organism evidence="1 2">
    <name type="scientific">Lentilactobacillus hilgardii (strain ATCC 8290 / DSM 20176 / CCUG 30140 / JCM 1155 / KCTC 3500 / NBRC 15886 / NCIMB 8040 / NRRL B-1843 / 9)</name>
    <dbReference type="NCBI Taxonomy" id="1423757"/>
    <lineage>
        <taxon>Bacteria</taxon>
        <taxon>Bacillati</taxon>
        <taxon>Bacillota</taxon>
        <taxon>Bacilli</taxon>
        <taxon>Lactobacillales</taxon>
        <taxon>Lactobacillaceae</taxon>
        <taxon>Lentilactobacillus</taxon>
    </lineage>
</organism>
<protein>
    <submittedName>
        <fullName evidence="1">Uncharacterized protein</fullName>
    </submittedName>
</protein>
<proteinExistence type="predicted"/>
<evidence type="ECO:0000313" key="2">
    <source>
        <dbReference type="Proteomes" id="UP000003752"/>
    </source>
</evidence>
<accession>C0XK21</accession>
<comment type="caution">
    <text evidence="1">The sequence shown here is derived from an EMBL/GenBank/DDBJ whole genome shotgun (WGS) entry which is preliminary data.</text>
</comment>
<dbReference type="AlphaFoldDB" id="C0XK21"/>
<evidence type="ECO:0000313" key="1">
    <source>
        <dbReference type="EMBL" id="EEI24289.1"/>
    </source>
</evidence>
<dbReference type="HOGENOM" id="CLU_3062800_0_0_9"/>